<reference evidence="3 4" key="1">
    <citation type="submission" date="2025-04" db="UniProtKB">
        <authorList>
            <consortium name="RefSeq"/>
        </authorList>
    </citation>
    <scope>IDENTIFICATION</scope>
</reference>
<gene>
    <name evidence="3 4" type="primary">LOC110978716</name>
</gene>
<keyword evidence="1" id="KW-0732">Signal</keyword>
<feature type="signal peptide" evidence="1">
    <location>
        <begin position="1"/>
        <end position="18"/>
    </location>
</feature>
<sequence length="116" mass="12990">MTCLTTLVLLVMVNYSSTYWIIWRSSPQTNLGHDIEAPPQSGDCSGQLTKVECRALYTRQTLDEFDSKFFPFADKKCTLTGGLYCVAASSIPCPADFEIRYFCSDQSGMLSKMCSR</sequence>
<dbReference type="GeneID" id="110978716"/>
<evidence type="ECO:0000313" key="4">
    <source>
        <dbReference type="RefSeq" id="XP_022089624.1"/>
    </source>
</evidence>
<accession>A0A8B7Y8R8</accession>
<evidence type="ECO:0000256" key="1">
    <source>
        <dbReference type="SAM" id="SignalP"/>
    </source>
</evidence>
<dbReference type="RefSeq" id="XP_022089624.1">
    <property type="nucleotide sequence ID" value="XM_022233932.1"/>
</dbReference>
<evidence type="ECO:0000313" key="2">
    <source>
        <dbReference type="Proteomes" id="UP000694845"/>
    </source>
</evidence>
<dbReference type="Proteomes" id="UP000694845">
    <property type="component" value="Unplaced"/>
</dbReference>
<organism evidence="2 4">
    <name type="scientific">Acanthaster planci</name>
    <name type="common">Crown-of-thorns starfish</name>
    <dbReference type="NCBI Taxonomy" id="133434"/>
    <lineage>
        <taxon>Eukaryota</taxon>
        <taxon>Metazoa</taxon>
        <taxon>Echinodermata</taxon>
        <taxon>Eleutherozoa</taxon>
        <taxon>Asterozoa</taxon>
        <taxon>Asteroidea</taxon>
        <taxon>Valvatacea</taxon>
        <taxon>Valvatida</taxon>
        <taxon>Acanthasteridae</taxon>
        <taxon>Acanthaster</taxon>
    </lineage>
</organism>
<keyword evidence="2" id="KW-1185">Reference proteome</keyword>
<dbReference type="RefSeq" id="XP_022089623.1">
    <property type="nucleotide sequence ID" value="XM_022233931.1"/>
</dbReference>
<protein>
    <submittedName>
        <fullName evidence="3">Uncharacterized protein LOC110978716 isoform X1</fullName>
    </submittedName>
    <submittedName>
        <fullName evidence="4">Uncharacterized protein LOC110978716 isoform X2</fullName>
    </submittedName>
</protein>
<feature type="chain" id="PRO_5044665519" evidence="1">
    <location>
        <begin position="19"/>
        <end position="116"/>
    </location>
</feature>
<proteinExistence type="predicted"/>
<dbReference type="AlphaFoldDB" id="A0A8B7Y8R8"/>
<name>A0A8B7Y8R8_ACAPL</name>
<evidence type="ECO:0000313" key="3">
    <source>
        <dbReference type="RefSeq" id="XP_022089623.1"/>
    </source>
</evidence>
<dbReference type="KEGG" id="aplc:110978716"/>